<feature type="region of interest" description="Disordered" evidence="2">
    <location>
        <begin position="60"/>
        <end position="92"/>
    </location>
</feature>
<dbReference type="SUPFAM" id="SSF46950">
    <property type="entry name" value="Double-stranded DNA-binding domain"/>
    <property type="match status" value="1"/>
</dbReference>
<dbReference type="STRING" id="1858805.M5GGM8"/>
<gene>
    <name evidence="3" type="ORF">DACRYDRAFT_20147</name>
</gene>
<evidence type="ECO:0008006" key="5">
    <source>
        <dbReference type="Google" id="ProtNLM"/>
    </source>
</evidence>
<dbReference type="GeneID" id="63686878"/>
<dbReference type="GO" id="GO:0003677">
    <property type="term" value="F:DNA binding"/>
    <property type="evidence" value="ECO:0007669"/>
    <property type="project" value="InterPro"/>
</dbReference>
<evidence type="ECO:0000313" key="3">
    <source>
        <dbReference type="EMBL" id="EJU05763.1"/>
    </source>
</evidence>
<reference evidence="3 4" key="1">
    <citation type="journal article" date="2012" name="Science">
        <title>The Paleozoic origin of enzymatic lignin decomposition reconstructed from 31 fungal genomes.</title>
        <authorList>
            <person name="Floudas D."/>
            <person name="Binder M."/>
            <person name="Riley R."/>
            <person name="Barry K."/>
            <person name="Blanchette R.A."/>
            <person name="Henrissat B."/>
            <person name="Martinez A.T."/>
            <person name="Otillar R."/>
            <person name="Spatafora J.W."/>
            <person name="Yadav J.S."/>
            <person name="Aerts A."/>
            <person name="Benoit I."/>
            <person name="Boyd A."/>
            <person name="Carlson A."/>
            <person name="Copeland A."/>
            <person name="Coutinho P.M."/>
            <person name="de Vries R.P."/>
            <person name="Ferreira P."/>
            <person name="Findley K."/>
            <person name="Foster B."/>
            <person name="Gaskell J."/>
            <person name="Glotzer D."/>
            <person name="Gorecki P."/>
            <person name="Heitman J."/>
            <person name="Hesse C."/>
            <person name="Hori C."/>
            <person name="Igarashi K."/>
            <person name="Jurgens J.A."/>
            <person name="Kallen N."/>
            <person name="Kersten P."/>
            <person name="Kohler A."/>
            <person name="Kuees U."/>
            <person name="Kumar T.K.A."/>
            <person name="Kuo A."/>
            <person name="LaButti K."/>
            <person name="Larrondo L.F."/>
            <person name="Lindquist E."/>
            <person name="Ling A."/>
            <person name="Lombard V."/>
            <person name="Lucas S."/>
            <person name="Lundell T."/>
            <person name="Martin R."/>
            <person name="McLaughlin D.J."/>
            <person name="Morgenstern I."/>
            <person name="Morin E."/>
            <person name="Murat C."/>
            <person name="Nagy L.G."/>
            <person name="Nolan M."/>
            <person name="Ohm R.A."/>
            <person name="Patyshakuliyeva A."/>
            <person name="Rokas A."/>
            <person name="Ruiz-Duenas F.J."/>
            <person name="Sabat G."/>
            <person name="Salamov A."/>
            <person name="Samejima M."/>
            <person name="Schmutz J."/>
            <person name="Slot J.C."/>
            <person name="St John F."/>
            <person name="Stenlid J."/>
            <person name="Sun H."/>
            <person name="Sun S."/>
            <person name="Syed K."/>
            <person name="Tsang A."/>
            <person name="Wiebenga A."/>
            <person name="Young D."/>
            <person name="Pisabarro A."/>
            <person name="Eastwood D.C."/>
            <person name="Martin F."/>
            <person name="Cullen D."/>
            <person name="Grigoriev I.V."/>
            <person name="Hibbett D.S."/>
        </authorList>
    </citation>
    <scope>NUCLEOTIDE SEQUENCE [LARGE SCALE GENOMIC DNA]</scope>
    <source>
        <strain evidence="3 4">DJM-731 SS1</strain>
    </source>
</reference>
<name>M5GGM8_DACPD</name>
<dbReference type="OrthoDB" id="10252486at2759"/>
<dbReference type="PIRSF" id="PIRSF015730">
    <property type="entry name" value="TFAR19"/>
    <property type="match status" value="1"/>
</dbReference>
<evidence type="ECO:0000313" key="4">
    <source>
        <dbReference type="Proteomes" id="UP000030653"/>
    </source>
</evidence>
<dbReference type="AlphaFoldDB" id="M5GGM8"/>
<dbReference type="EMBL" id="JH795856">
    <property type="protein sequence ID" value="EJU05763.1"/>
    <property type="molecule type" value="Genomic_DNA"/>
</dbReference>
<proteinExistence type="inferred from homology"/>
<dbReference type="HOGENOM" id="CLU_122978_2_1_1"/>
<dbReference type="GO" id="GO:0005634">
    <property type="term" value="C:nucleus"/>
    <property type="evidence" value="ECO:0007669"/>
    <property type="project" value="TreeGrafter"/>
</dbReference>
<organism evidence="3 4">
    <name type="scientific">Dacryopinax primogenitus (strain DJM 731)</name>
    <name type="common">Brown rot fungus</name>
    <dbReference type="NCBI Taxonomy" id="1858805"/>
    <lineage>
        <taxon>Eukaryota</taxon>
        <taxon>Fungi</taxon>
        <taxon>Dikarya</taxon>
        <taxon>Basidiomycota</taxon>
        <taxon>Agaricomycotina</taxon>
        <taxon>Dacrymycetes</taxon>
        <taxon>Dacrymycetales</taxon>
        <taxon>Dacrymycetaceae</taxon>
        <taxon>Dacryopinax</taxon>
    </lineage>
</organism>
<dbReference type="Proteomes" id="UP000030653">
    <property type="component" value="Unassembled WGS sequence"/>
</dbReference>
<dbReference type="OMA" id="IVIQMAT"/>
<evidence type="ECO:0000256" key="2">
    <source>
        <dbReference type="SAM" id="MobiDB-lite"/>
    </source>
</evidence>
<comment type="similarity">
    <text evidence="1">Belongs to the PDCD5 family.</text>
</comment>
<protein>
    <recommendedName>
        <fullName evidence="5">DNA-binding TFAR19-related protein</fullName>
    </recommendedName>
</protein>
<dbReference type="Pfam" id="PF01984">
    <property type="entry name" value="dsDNA_bind"/>
    <property type="match status" value="1"/>
</dbReference>
<accession>M5GGM8</accession>
<dbReference type="RefSeq" id="XP_040632657.1">
    <property type="nucleotide sequence ID" value="XM_040771816.1"/>
</dbReference>
<sequence length="92" mass="10335">MKRGMLATILDAGARERLARISLVNPTLSKRVEDSLLRMAQSGQIRTKVTEQQLISLLENADGNGQSSHAPKKTIVYSRRKHDEDDDLDFDI</sequence>
<dbReference type="InterPro" id="IPR036883">
    <property type="entry name" value="PDCD5-like_sf"/>
</dbReference>
<dbReference type="Gene3D" id="1.10.8.140">
    <property type="entry name" value="PDCD5-like"/>
    <property type="match status" value="1"/>
</dbReference>
<keyword evidence="4" id="KW-1185">Reference proteome</keyword>
<evidence type="ECO:0000256" key="1">
    <source>
        <dbReference type="ARBA" id="ARBA00010490"/>
    </source>
</evidence>
<dbReference type="PANTHER" id="PTHR10840">
    <property type="entry name" value="PROGRAMMED CELL DEATH PROTEIN 5"/>
    <property type="match status" value="1"/>
</dbReference>
<dbReference type="InterPro" id="IPR002836">
    <property type="entry name" value="PDCD5-like"/>
</dbReference>
<dbReference type="GO" id="GO:0005829">
    <property type="term" value="C:cytosol"/>
    <property type="evidence" value="ECO:0007669"/>
    <property type="project" value="TreeGrafter"/>
</dbReference>
<dbReference type="PANTHER" id="PTHR10840:SF0">
    <property type="entry name" value="PROGRAMMED CELL DEATH PROTEIN 5"/>
    <property type="match status" value="1"/>
</dbReference>